<sequence length="128" mass="14337">MDAPHSSVLIDSQSRPVSSSTSRSFMTGSFIDSDVIREHRAFIGNVAPDTSKPKLKRILEDQIGAVRSLNMVVDKHCAFAEFATREIFNMAVSIGFVVVDGRRLKIEQTKEQTKSQSVRDGGRNRKRR</sequence>
<dbReference type="GO" id="GO:0003723">
    <property type="term" value="F:RNA binding"/>
    <property type="evidence" value="ECO:0007669"/>
    <property type="project" value="UniProtKB-UniRule"/>
</dbReference>
<dbReference type="PROSITE" id="PS50102">
    <property type="entry name" value="RRM"/>
    <property type="match status" value="1"/>
</dbReference>
<reference evidence="4" key="1">
    <citation type="submission" date="2021-06" db="EMBL/GenBank/DDBJ databases">
        <authorList>
            <person name="Kallberg Y."/>
            <person name="Tangrot J."/>
            <person name="Rosling A."/>
        </authorList>
    </citation>
    <scope>NUCLEOTIDE SEQUENCE</scope>
    <source>
        <strain evidence="4">BR232B</strain>
    </source>
</reference>
<comment type="caution">
    <text evidence="4">The sequence shown here is derived from an EMBL/GenBank/DDBJ whole genome shotgun (WGS) entry which is preliminary data.</text>
</comment>
<feature type="region of interest" description="Disordered" evidence="2">
    <location>
        <begin position="108"/>
        <end position="128"/>
    </location>
</feature>
<dbReference type="InterPro" id="IPR012677">
    <property type="entry name" value="Nucleotide-bd_a/b_plait_sf"/>
</dbReference>
<dbReference type="OrthoDB" id="339151at2759"/>
<dbReference type="InterPro" id="IPR035979">
    <property type="entry name" value="RBD_domain_sf"/>
</dbReference>
<name>A0A9N9FBE5_9GLOM</name>
<dbReference type="Proteomes" id="UP000789739">
    <property type="component" value="Unassembled WGS sequence"/>
</dbReference>
<dbReference type="Pfam" id="PF00076">
    <property type="entry name" value="RRM_1"/>
    <property type="match status" value="1"/>
</dbReference>
<dbReference type="SMART" id="SM00360">
    <property type="entry name" value="RRM"/>
    <property type="match status" value="1"/>
</dbReference>
<dbReference type="InterPro" id="IPR000504">
    <property type="entry name" value="RRM_dom"/>
</dbReference>
<evidence type="ECO:0000256" key="1">
    <source>
        <dbReference type="PROSITE-ProRule" id="PRU00176"/>
    </source>
</evidence>
<dbReference type="AlphaFoldDB" id="A0A9N9FBE5"/>
<evidence type="ECO:0000313" key="5">
    <source>
        <dbReference type="Proteomes" id="UP000789739"/>
    </source>
</evidence>
<feature type="compositionally biased region" description="Low complexity" evidence="2">
    <location>
        <begin position="12"/>
        <end position="23"/>
    </location>
</feature>
<keyword evidence="5" id="KW-1185">Reference proteome</keyword>
<dbReference type="SUPFAM" id="SSF54928">
    <property type="entry name" value="RNA-binding domain, RBD"/>
    <property type="match status" value="1"/>
</dbReference>
<dbReference type="EMBL" id="CAJVPI010000348">
    <property type="protein sequence ID" value="CAG8523007.1"/>
    <property type="molecule type" value="Genomic_DNA"/>
</dbReference>
<evidence type="ECO:0000313" key="4">
    <source>
        <dbReference type="EMBL" id="CAG8523007.1"/>
    </source>
</evidence>
<protein>
    <submittedName>
        <fullName evidence="4">7307_t:CDS:1</fullName>
    </submittedName>
</protein>
<proteinExistence type="predicted"/>
<dbReference type="Gene3D" id="3.30.70.330">
    <property type="match status" value="1"/>
</dbReference>
<feature type="region of interest" description="Disordered" evidence="2">
    <location>
        <begin position="1"/>
        <end position="23"/>
    </location>
</feature>
<evidence type="ECO:0000256" key="2">
    <source>
        <dbReference type="SAM" id="MobiDB-lite"/>
    </source>
</evidence>
<keyword evidence="1" id="KW-0694">RNA-binding</keyword>
<evidence type="ECO:0000259" key="3">
    <source>
        <dbReference type="PROSITE" id="PS50102"/>
    </source>
</evidence>
<gene>
    <name evidence="4" type="ORF">PBRASI_LOCUS3726</name>
</gene>
<feature type="domain" description="RRM" evidence="3">
    <location>
        <begin position="39"/>
        <end position="111"/>
    </location>
</feature>
<organism evidence="4 5">
    <name type="scientific">Paraglomus brasilianum</name>
    <dbReference type="NCBI Taxonomy" id="144538"/>
    <lineage>
        <taxon>Eukaryota</taxon>
        <taxon>Fungi</taxon>
        <taxon>Fungi incertae sedis</taxon>
        <taxon>Mucoromycota</taxon>
        <taxon>Glomeromycotina</taxon>
        <taxon>Glomeromycetes</taxon>
        <taxon>Paraglomerales</taxon>
        <taxon>Paraglomeraceae</taxon>
        <taxon>Paraglomus</taxon>
    </lineage>
</organism>
<accession>A0A9N9FBE5</accession>